<dbReference type="EMBL" id="FOYP01000001">
    <property type="protein sequence ID" value="SFR36358.1"/>
    <property type="molecule type" value="Genomic_DNA"/>
</dbReference>
<proteinExistence type="predicted"/>
<dbReference type="AlphaFoldDB" id="A0A1I6G2F0"/>
<sequence length="203" mass="21564">MFQRAKICTFWILCAAPCTVQADTLTYSHNGSDMAVEVEGARVTIRYLTPRQGLQDIGVNAGTVLFSGQHGDGYLDGMAQIFSANCGALDYFVFGDFIQGADFTLRGVAPVLATDSCRVVDNVSGTGNGVLVFNVTPQTQAGCLRGVNTTLNVRVGPSVDYGVIAELPAGTCNLRMMGRCDSAWCSIKAGGIVGWVDETYLAR</sequence>
<keyword evidence="3" id="KW-1185">Reference proteome</keyword>
<feature type="signal peptide" evidence="1">
    <location>
        <begin position="1"/>
        <end position="22"/>
    </location>
</feature>
<dbReference type="OrthoDB" id="8611435at2"/>
<dbReference type="Gene3D" id="2.30.30.40">
    <property type="entry name" value="SH3 Domains"/>
    <property type="match status" value="1"/>
</dbReference>
<evidence type="ECO:0000313" key="3">
    <source>
        <dbReference type="Proteomes" id="UP000199478"/>
    </source>
</evidence>
<organism evidence="2 3">
    <name type="scientific">Yoonia tamlensis</name>
    <dbReference type="NCBI Taxonomy" id="390270"/>
    <lineage>
        <taxon>Bacteria</taxon>
        <taxon>Pseudomonadati</taxon>
        <taxon>Pseudomonadota</taxon>
        <taxon>Alphaproteobacteria</taxon>
        <taxon>Rhodobacterales</taxon>
        <taxon>Paracoccaceae</taxon>
        <taxon>Yoonia</taxon>
    </lineage>
</organism>
<keyword evidence="1" id="KW-0732">Signal</keyword>
<accession>A0A1I6G2F0</accession>
<evidence type="ECO:0000313" key="2">
    <source>
        <dbReference type="EMBL" id="SFR36358.1"/>
    </source>
</evidence>
<protein>
    <submittedName>
        <fullName evidence="2">SH3 domain-containing protein</fullName>
    </submittedName>
</protein>
<evidence type="ECO:0000256" key="1">
    <source>
        <dbReference type="SAM" id="SignalP"/>
    </source>
</evidence>
<dbReference type="Proteomes" id="UP000199478">
    <property type="component" value="Unassembled WGS sequence"/>
</dbReference>
<dbReference type="STRING" id="390270.SAMN04488005_0959"/>
<reference evidence="3" key="1">
    <citation type="submission" date="2016-10" db="EMBL/GenBank/DDBJ databases">
        <authorList>
            <person name="Varghese N."/>
            <person name="Submissions S."/>
        </authorList>
    </citation>
    <scope>NUCLEOTIDE SEQUENCE [LARGE SCALE GENOMIC DNA]</scope>
    <source>
        <strain evidence="3">DSM 26879</strain>
    </source>
</reference>
<name>A0A1I6G2F0_9RHOB</name>
<gene>
    <name evidence="2" type="ORF">SAMN04488005_0959</name>
</gene>
<feature type="chain" id="PRO_5011768308" evidence="1">
    <location>
        <begin position="23"/>
        <end position="203"/>
    </location>
</feature>